<evidence type="ECO:0000313" key="3">
    <source>
        <dbReference type="Proteomes" id="UP000541426"/>
    </source>
</evidence>
<protein>
    <recommendedName>
        <fullName evidence="1">Amidohydrolase 3 domain-containing protein</fullName>
    </recommendedName>
</protein>
<proteinExistence type="predicted"/>
<dbReference type="InterPro" id="IPR011059">
    <property type="entry name" value="Metal-dep_hydrolase_composite"/>
</dbReference>
<dbReference type="Gene3D" id="3.20.20.140">
    <property type="entry name" value="Metal-dependent hydrolases"/>
    <property type="match status" value="1"/>
</dbReference>
<dbReference type="Gene3D" id="2.30.40.10">
    <property type="entry name" value="Urease, subunit C, domain 1"/>
    <property type="match status" value="1"/>
</dbReference>
<accession>A0A7W6DSI0</accession>
<dbReference type="Proteomes" id="UP000541426">
    <property type="component" value="Unassembled WGS sequence"/>
</dbReference>
<organism evidence="2 3">
    <name type="scientific">Sagittula marina</name>
    <dbReference type="NCBI Taxonomy" id="943940"/>
    <lineage>
        <taxon>Bacteria</taxon>
        <taxon>Pseudomonadati</taxon>
        <taxon>Pseudomonadota</taxon>
        <taxon>Alphaproteobacteria</taxon>
        <taxon>Rhodobacterales</taxon>
        <taxon>Roseobacteraceae</taxon>
        <taxon>Sagittula</taxon>
    </lineage>
</organism>
<dbReference type="EMBL" id="JACIEJ010000001">
    <property type="protein sequence ID" value="MBB3984359.1"/>
    <property type="molecule type" value="Genomic_DNA"/>
</dbReference>
<dbReference type="CDD" id="cd01300">
    <property type="entry name" value="YtcJ_like"/>
    <property type="match status" value="1"/>
</dbReference>
<dbReference type="PANTHER" id="PTHR22642:SF2">
    <property type="entry name" value="PROTEIN LONG AFTER FAR-RED 3"/>
    <property type="match status" value="1"/>
</dbReference>
<dbReference type="RefSeq" id="WP_183962956.1">
    <property type="nucleotide sequence ID" value="NZ_BAABBZ010000012.1"/>
</dbReference>
<feature type="domain" description="Amidohydrolase 3" evidence="1">
    <location>
        <begin position="54"/>
        <end position="553"/>
    </location>
</feature>
<dbReference type="InterPro" id="IPR033932">
    <property type="entry name" value="YtcJ-like"/>
</dbReference>
<dbReference type="InterPro" id="IPR032466">
    <property type="entry name" value="Metal_Hydrolase"/>
</dbReference>
<dbReference type="AlphaFoldDB" id="A0A7W6DSI0"/>
<dbReference type="PANTHER" id="PTHR22642">
    <property type="entry name" value="IMIDAZOLONEPROPIONASE"/>
    <property type="match status" value="1"/>
</dbReference>
<evidence type="ECO:0000259" key="1">
    <source>
        <dbReference type="Pfam" id="PF07969"/>
    </source>
</evidence>
<name>A0A7W6DSI0_9RHOB</name>
<dbReference type="Gene3D" id="3.10.310.70">
    <property type="match status" value="1"/>
</dbReference>
<gene>
    <name evidence="2" type="ORF">GGQ68_000670</name>
</gene>
<dbReference type="GO" id="GO:0016810">
    <property type="term" value="F:hydrolase activity, acting on carbon-nitrogen (but not peptide) bonds"/>
    <property type="evidence" value="ECO:0007669"/>
    <property type="project" value="InterPro"/>
</dbReference>
<comment type="caution">
    <text evidence="2">The sequence shown here is derived from an EMBL/GenBank/DDBJ whole genome shotgun (WGS) entry which is preliminary data.</text>
</comment>
<reference evidence="2 3" key="1">
    <citation type="submission" date="2020-08" db="EMBL/GenBank/DDBJ databases">
        <title>Genomic Encyclopedia of Type Strains, Phase IV (KMG-IV): sequencing the most valuable type-strain genomes for metagenomic binning, comparative biology and taxonomic classification.</title>
        <authorList>
            <person name="Goeker M."/>
        </authorList>
    </citation>
    <scope>NUCLEOTIDE SEQUENCE [LARGE SCALE GENOMIC DNA]</scope>
    <source>
        <strain evidence="2 3">DSM 102235</strain>
    </source>
</reference>
<dbReference type="InterPro" id="IPR013108">
    <property type="entry name" value="Amidohydro_3"/>
</dbReference>
<evidence type="ECO:0000313" key="2">
    <source>
        <dbReference type="EMBL" id="MBB3984359.1"/>
    </source>
</evidence>
<dbReference type="Pfam" id="PF07969">
    <property type="entry name" value="Amidohydro_3"/>
    <property type="match status" value="1"/>
</dbReference>
<dbReference type="SUPFAM" id="SSF51338">
    <property type="entry name" value="Composite domain of metallo-dependent hydrolases"/>
    <property type="match status" value="1"/>
</dbReference>
<dbReference type="SUPFAM" id="SSF51556">
    <property type="entry name" value="Metallo-dependent hydrolases"/>
    <property type="match status" value="1"/>
</dbReference>
<sequence length="556" mass="60607">MPPDAADVIIQNAQLRTMDPQNPVAEALAIRGNRIVAVGSKTEIMAHEGPDTHVIDGKGGTLMPGFFESHLHILPGGVSLERLNLADISGAEAFEIAVRDFANRYPEAELLIAFGANYTLFGDDTRITRRHLDAAIPDRPFYMIACDFHTGWANTKALKAAGLMQGRDLGPASEVVMDAEGTATGELREAAAMDCIMAIKTAGTREMLGMSGLEPDSVTQAQREEDIAFLTAGMEYCARHGITKLINMDGNRYQLELLAEMEQRGTLSCRIEVPYRIPNNADGDPIGKAVQMTRDFATEKVSCGRVKMFMDGVFDNWTALKLEDYPDRPGYRGAPIVPPALFERLCTQADAAGLQISVHAVGNGAVRHVIDGYAAARAANGPRDSRHRIEHIDNIHPDDIPRMKEIGAVASMQPVHVPGKAGLPLEPTVTLMGRENWPWAFNWRAIHDAGVPICFATDWPISPLDPLHAINCALTRQPWSDDLPDPRLTLDECFEAYTTQGAYAAFDEDRLGSLTPGKLADMVLLEGELSSLHCDGNLQVRPVLTICDGTITYEAS</sequence>
<keyword evidence="3" id="KW-1185">Reference proteome</keyword>